<dbReference type="InterPro" id="IPR017438">
    <property type="entry name" value="ATP-NAD_kinase_N"/>
</dbReference>
<keyword evidence="9" id="KW-0460">Magnesium</keyword>
<gene>
    <name evidence="14" type="ORF">DP120_13170</name>
</gene>
<keyword evidence="6" id="KW-0547">Nucleotide-binding</keyword>
<evidence type="ECO:0000313" key="14">
    <source>
        <dbReference type="EMBL" id="RAZ75746.1"/>
    </source>
</evidence>
<dbReference type="Pfam" id="PF00781">
    <property type="entry name" value="DAGK_cat"/>
    <property type="match status" value="1"/>
</dbReference>
<name>A0A365KRK0_9BACL</name>
<dbReference type="Proteomes" id="UP000251002">
    <property type="component" value="Unassembled WGS sequence"/>
</dbReference>
<keyword evidence="5" id="KW-0479">Metal-binding</keyword>
<evidence type="ECO:0000313" key="15">
    <source>
        <dbReference type="Proteomes" id="UP000251002"/>
    </source>
</evidence>
<proteinExistence type="inferred from homology"/>
<comment type="cofactor">
    <cofactor evidence="1">
        <name>Mg(2+)</name>
        <dbReference type="ChEBI" id="CHEBI:18420"/>
    </cofactor>
</comment>
<dbReference type="GO" id="GO:0004143">
    <property type="term" value="F:ATP-dependent diacylglycerol kinase activity"/>
    <property type="evidence" value="ECO:0007669"/>
    <property type="project" value="TreeGrafter"/>
</dbReference>
<dbReference type="InterPro" id="IPR045540">
    <property type="entry name" value="YegS/DAGK_C"/>
</dbReference>
<dbReference type="InterPro" id="IPR016064">
    <property type="entry name" value="NAD/diacylglycerol_kinase_sf"/>
</dbReference>
<dbReference type="Gene3D" id="2.60.200.40">
    <property type="match status" value="1"/>
</dbReference>
<comment type="caution">
    <text evidence="14">The sequence shown here is derived from an EMBL/GenBank/DDBJ whole genome shotgun (WGS) entry which is preliminary data.</text>
</comment>
<dbReference type="GO" id="GO:0008654">
    <property type="term" value="P:phospholipid biosynthetic process"/>
    <property type="evidence" value="ECO:0007669"/>
    <property type="project" value="UniProtKB-KW"/>
</dbReference>
<evidence type="ECO:0000256" key="3">
    <source>
        <dbReference type="ARBA" id="ARBA00022516"/>
    </source>
</evidence>
<evidence type="ECO:0000256" key="9">
    <source>
        <dbReference type="ARBA" id="ARBA00022842"/>
    </source>
</evidence>
<dbReference type="NCBIfam" id="TIGR00147">
    <property type="entry name" value="YegS/Rv2252/BmrU family lipid kinase"/>
    <property type="match status" value="1"/>
</dbReference>
<dbReference type="Gene3D" id="3.40.50.10330">
    <property type="entry name" value="Probable inorganic polyphosphate/atp-NAD kinase, domain 1"/>
    <property type="match status" value="1"/>
</dbReference>
<keyword evidence="15" id="KW-1185">Reference proteome</keyword>
<dbReference type="RefSeq" id="WP_112224140.1">
    <property type="nucleotide sequence ID" value="NZ_CP047673.1"/>
</dbReference>
<evidence type="ECO:0000256" key="12">
    <source>
        <dbReference type="ARBA" id="ARBA00023264"/>
    </source>
</evidence>
<evidence type="ECO:0000256" key="1">
    <source>
        <dbReference type="ARBA" id="ARBA00001946"/>
    </source>
</evidence>
<feature type="domain" description="DAGKc" evidence="13">
    <location>
        <begin position="1"/>
        <end position="131"/>
    </location>
</feature>
<dbReference type="GO" id="GO:0005886">
    <property type="term" value="C:plasma membrane"/>
    <property type="evidence" value="ECO:0007669"/>
    <property type="project" value="TreeGrafter"/>
</dbReference>
<dbReference type="PANTHER" id="PTHR12358:SF106">
    <property type="entry name" value="LIPID KINASE YEGS"/>
    <property type="match status" value="1"/>
</dbReference>
<evidence type="ECO:0000256" key="5">
    <source>
        <dbReference type="ARBA" id="ARBA00022723"/>
    </source>
</evidence>
<comment type="similarity">
    <text evidence="2">Belongs to the diacylglycerol/lipid kinase family.</text>
</comment>
<dbReference type="GO" id="GO:0005524">
    <property type="term" value="F:ATP binding"/>
    <property type="evidence" value="ECO:0007669"/>
    <property type="project" value="UniProtKB-KW"/>
</dbReference>
<dbReference type="PANTHER" id="PTHR12358">
    <property type="entry name" value="SPHINGOSINE KINASE"/>
    <property type="match status" value="1"/>
</dbReference>
<evidence type="ECO:0000256" key="8">
    <source>
        <dbReference type="ARBA" id="ARBA00022840"/>
    </source>
</evidence>
<keyword evidence="3" id="KW-0444">Lipid biosynthesis</keyword>
<dbReference type="InterPro" id="IPR001206">
    <property type="entry name" value="Diacylglycerol_kinase_cat_dom"/>
</dbReference>
<protein>
    <submittedName>
        <fullName evidence="14">Diacylglycerol kinase family lipid kinase</fullName>
    </submittedName>
</protein>
<keyword evidence="8" id="KW-0067">ATP-binding</keyword>
<dbReference type="SMART" id="SM00046">
    <property type="entry name" value="DAGKc"/>
    <property type="match status" value="1"/>
</dbReference>
<evidence type="ECO:0000256" key="10">
    <source>
        <dbReference type="ARBA" id="ARBA00023098"/>
    </source>
</evidence>
<evidence type="ECO:0000256" key="6">
    <source>
        <dbReference type="ARBA" id="ARBA00022741"/>
    </source>
</evidence>
<accession>A0A365KRK0</accession>
<dbReference type="SUPFAM" id="SSF111331">
    <property type="entry name" value="NAD kinase/diacylglycerol kinase-like"/>
    <property type="match status" value="1"/>
</dbReference>
<keyword evidence="10" id="KW-0443">Lipid metabolism</keyword>
<organism evidence="14 15">
    <name type="scientific">Planococcus halotolerans</name>
    <dbReference type="NCBI Taxonomy" id="2233542"/>
    <lineage>
        <taxon>Bacteria</taxon>
        <taxon>Bacillati</taxon>
        <taxon>Bacillota</taxon>
        <taxon>Bacilli</taxon>
        <taxon>Bacillales</taxon>
        <taxon>Caryophanaceae</taxon>
        <taxon>Planococcus</taxon>
    </lineage>
</organism>
<evidence type="ECO:0000256" key="7">
    <source>
        <dbReference type="ARBA" id="ARBA00022777"/>
    </source>
</evidence>
<keyword evidence="4" id="KW-0808">Transferase</keyword>
<dbReference type="InterPro" id="IPR050187">
    <property type="entry name" value="Lipid_Phosphate_FormReg"/>
</dbReference>
<dbReference type="AlphaFoldDB" id="A0A365KRK0"/>
<keyword evidence="11" id="KW-0594">Phospholipid biosynthesis</keyword>
<dbReference type="EMBL" id="QLZR01000005">
    <property type="protein sequence ID" value="RAZ75746.1"/>
    <property type="molecule type" value="Genomic_DNA"/>
</dbReference>
<evidence type="ECO:0000256" key="2">
    <source>
        <dbReference type="ARBA" id="ARBA00005983"/>
    </source>
</evidence>
<evidence type="ECO:0000256" key="4">
    <source>
        <dbReference type="ARBA" id="ARBA00022679"/>
    </source>
</evidence>
<reference evidence="14 15" key="1">
    <citation type="submission" date="2018-06" db="EMBL/GenBank/DDBJ databases">
        <title>The draft genome sequences of strains SCU63 and S1.</title>
        <authorList>
            <person name="Gan L."/>
        </authorList>
    </citation>
    <scope>NUCLEOTIDE SEQUENCE [LARGE SCALE GENOMIC DNA]</scope>
    <source>
        <strain evidence="14 15">SCU63</strain>
    </source>
</reference>
<dbReference type="PROSITE" id="PS50146">
    <property type="entry name" value="DAGK"/>
    <property type="match status" value="1"/>
</dbReference>
<keyword evidence="12" id="KW-1208">Phospholipid metabolism</keyword>
<sequence length="301" mass="33093">MKKAMFILNPSAGKEKAADYRESVEKTLKEMGYIVDTKETEKQRDATLFARESCEQKYDFVVAMGGDGTINETVSGLAEQPHQPLFSLIPLGTVNDFARALGISLDPEEAIEALKKGAEKAVDIAKVGDMYFMNILAIGDIAESTSSVSPEQKTRLGSLAYFIEGVKAITSEEETYFEVEHDHGVWKGDAKLVLVALTNSVGGFEKLAPEALTDDGLLHLYIIEHAKLAGFVRMAGALWRGKLEEDPEVEAIHTTKVVIRTKEPLICNIDGDEGCATPFKIEVLPRHIRALIPPDKDELKE</sequence>
<keyword evidence="7 14" id="KW-0418">Kinase</keyword>
<dbReference type="Pfam" id="PF19279">
    <property type="entry name" value="YegS_C"/>
    <property type="match status" value="1"/>
</dbReference>
<dbReference type="InterPro" id="IPR005218">
    <property type="entry name" value="Diacylglycerol/lipid_kinase"/>
</dbReference>
<evidence type="ECO:0000256" key="11">
    <source>
        <dbReference type="ARBA" id="ARBA00023209"/>
    </source>
</evidence>
<dbReference type="GO" id="GO:0046872">
    <property type="term" value="F:metal ion binding"/>
    <property type="evidence" value="ECO:0007669"/>
    <property type="project" value="UniProtKB-KW"/>
</dbReference>
<evidence type="ECO:0000259" key="13">
    <source>
        <dbReference type="PROSITE" id="PS50146"/>
    </source>
</evidence>